<accession>C5KVV6</accession>
<dbReference type="AlphaFoldDB" id="C5KVV6"/>
<dbReference type="Proteomes" id="UP000007800">
    <property type="component" value="Unassembled WGS sequence"/>
</dbReference>
<dbReference type="Pfam" id="PF01026">
    <property type="entry name" value="TatD_DNase"/>
    <property type="match status" value="1"/>
</dbReference>
<dbReference type="PANTHER" id="PTHR47176:SF1">
    <property type="entry name" value="OS04G0577500 PROTEIN"/>
    <property type="match status" value="1"/>
</dbReference>
<evidence type="ECO:0000313" key="1">
    <source>
        <dbReference type="EMBL" id="EER11387.1"/>
    </source>
</evidence>
<proteinExistence type="predicted"/>
<dbReference type="RefSeq" id="XP_002779592.1">
    <property type="nucleotide sequence ID" value="XM_002779546.1"/>
</dbReference>
<organism evidence="2">
    <name type="scientific">Perkinsus marinus (strain ATCC 50983 / TXsc)</name>
    <dbReference type="NCBI Taxonomy" id="423536"/>
    <lineage>
        <taxon>Eukaryota</taxon>
        <taxon>Sar</taxon>
        <taxon>Alveolata</taxon>
        <taxon>Perkinsozoa</taxon>
        <taxon>Perkinsea</taxon>
        <taxon>Perkinsida</taxon>
        <taxon>Perkinsidae</taxon>
        <taxon>Perkinsus</taxon>
    </lineage>
</organism>
<dbReference type="EMBL" id="GG676738">
    <property type="protein sequence ID" value="EER11387.1"/>
    <property type="molecule type" value="Genomic_DNA"/>
</dbReference>
<keyword evidence="2" id="KW-1185">Reference proteome</keyword>
<dbReference type="PANTHER" id="PTHR47176">
    <property type="entry name" value="OSJNBA0020J04.13 PROTEIN"/>
    <property type="match status" value="1"/>
</dbReference>
<reference evidence="1 2" key="1">
    <citation type="submission" date="2008-07" db="EMBL/GenBank/DDBJ databases">
        <authorList>
            <person name="El-Sayed N."/>
            <person name="Caler E."/>
            <person name="Inman J."/>
            <person name="Amedeo P."/>
            <person name="Hass B."/>
            <person name="Wortman J."/>
        </authorList>
    </citation>
    <scope>NUCLEOTIDE SEQUENCE [LARGE SCALE GENOMIC DNA]</scope>
    <source>
        <strain evidence="2">ATCC 50983 / TXsc</strain>
    </source>
</reference>
<protein>
    <submittedName>
        <fullName evidence="1">Uncharacterized protein</fullName>
    </submittedName>
</protein>
<dbReference type="GeneID" id="9046722"/>
<feature type="non-terminal residue" evidence="1">
    <location>
        <position position="53"/>
    </location>
</feature>
<dbReference type="OrthoDB" id="449394at2759"/>
<evidence type="ECO:0000313" key="2">
    <source>
        <dbReference type="Proteomes" id="UP000007800"/>
    </source>
</evidence>
<name>C5KVV6_PERM5</name>
<gene>
    <name evidence="1" type="ORF">Pmar_PMAR022678</name>
</gene>
<dbReference type="InterPro" id="IPR001130">
    <property type="entry name" value="TatD-like"/>
</dbReference>
<dbReference type="InParanoid" id="C5KVV6"/>
<dbReference type="SUPFAM" id="SSF51556">
    <property type="entry name" value="Metallo-dependent hydrolases"/>
    <property type="match status" value="1"/>
</dbReference>
<feature type="non-terminal residue" evidence="1">
    <location>
        <position position="1"/>
    </location>
</feature>
<dbReference type="Gene3D" id="3.20.20.140">
    <property type="entry name" value="Metal-dependent hydrolases"/>
    <property type="match status" value="1"/>
</dbReference>
<dbReference type="InterPro" id="IPR032466">
    <property type="entry name" value="Metal_Hydrolase"/>
</dbReference>
<dbReference type="GO" id="GO:0016788">
    <property type="term" value="F:hydrolase activity, acting on ester bonds"/>
    <property type="evidence" value="ECO:0007669"/>
    <property type="project" value="InterPro"/>
</dbReference>
<sequence>IPMAIQLKVFQQQLGLAAEFSRPVSVHCVRAYGVLLDILKNTDERIPAIVLHS</sequence>